<evidence type="ECO:0000313" key="18">
    <source>
        <dbReference type="Proteomes" id="UP000215289"/>
    </source>
</evidence>
<evidence type="ECO:0000256" key="9">
    <source>
        <dbReference type="ARBA" id="ARBA00023295"/>
    </source>
</evidence>
<comment type="similarity">
    <text evidence="2 15">Belongs to the glycosyl hydrolase 28 family.</text>
</comment>
<dbReference type="OrthoDB" id="187139at2759"/>
<dbReference type="GO" id="GO:0004650">
    <property type="term" value="F:polygalacturonase activity"/>
    <property type="evidence" value="ECO:0007669"/>
    <property type="project" value="InterPro"/>
</dbReference>
<keyword evidence="8" id="KW-0325">Glycoprotein</keyword>
<evidence type="ECO:0000256" key="6">
    <source>
        <dbReference type="ARBA" id="ARBA00022801"/>
    </source>
</evidence>
<evidence type="ECO:0000313" key="17">
    <source>
        <dbReference type="EMBL" id="RLL95287.1"/>
    </source>
</evidence>
<evidence type="ECO:0000256" key="10">
    <source>
        <dbReference type="ARBA" id="ARBA00023316"/>
    </source>
</evidence>
<dbReference type="PANTHER" id="PTHR31736">
    <property type="match status" value="1"/>
</dbReference>
<keyword evidence="9 15" id="KW-0326">Glycosidase</keyword>
<proteinExistence type="inferred from homology"/>
<reference evidence="17 18" key="1">
    <citation type="submission" date="2018-08" db="EMBL/GenBank/DDBJ databases">
        <title>Draft genome sequences of two Aspergillus turcosus clinical strains isolated from bronchoalveolar lavage fluid: one azole-susceptible and the other azole-resistant.</title>
        <authorList>
            <person name="Parent-Michaud M."/>
            <person name="Dufresne P.J."/>
            <person name="Fournier E."/>
            <person name="Martineau C."/>
            <person name="Moreira S."/>
            <person name="Perkins V."/>
            <person name="De Repentigny L."/>
            <person name="Dufresne S.F."/>
        </authorList>
    </citation>
    <scope>NUCLEOTIDE SEQUENCE [LARGE SCALE GENOMIC DNA]</scope>
    <source>
        <strain evidence="17">HMR AF 1038</strain>
    </source>
</reference>
<organism evidence="17 18">
    <name type="scientific">Aspergillus turcosus</name>
    <dbReference type="NCBI Taxonomy" id="1245748"/>
    <lineage>
        <taxon>Eukaryota</taxon>
        <taxon>Fungi</taxon>
        <taxon>Dikarya</taxon>
        <taxon>Ascomycota</taxon>
        <taxon>Pezizomycotina</taxon>
        <taxon>Eurotiomycetes</taxon>
        <taxon>Eurotiomycetidae</taxon>
        <taxon>Eurotiales</taxon>
        <taxon>Aspergillaceae</taxon>
        <taxon>Aspergillus</taxon>
        <taxon>Aspergillus subgen. Fumigati</taxon>
    </lineage>
</organism>
<keyword evidence="4 16" id="KW-0732">Signal</keyword>
<feature type="chain" id="PRO_5019161098" description="galacturonan 1,4-alpha-galacturonidase" evidence="16">
    <location>
        <begin position="19"/>
        <end position="425"/>
    </location>
</feature>
<dbReference type="GO" id="GO:0047911">
    <property type="term" value="F:galacturan 1,4-alpha-galacturonidase activity"/>
    <property type="evidence" value="ECO:0007669"/>
    <property type="project" value="UniProtKB-EC"/>
</dbReference>
<comment type="catalytic activity">
    <reaction evidence="13">
        <text>[(1-&gt;4)-alpha-D-galacturonosyl](n) + H2O = alpha-D-galacturonate + [(1-&gt;4)-alpha-D-galacturonosyl](n-1)</text>
        <dbReference type="Rhea" id="RHEA:14117"/>
        <dbReference type="Rhea" id="RHEA-COMP:14570"/>
        <dbReference type="Rhea" id="RHEA-COMP:14572"/>
        <dbReference type="ChEBI" id="CHEBI:15377"/>
        <dbReference type="ChEBI" id="CHEBI:58658"/>
        <dbReference type="ChEBI" id="CHEBI:140523"/>
        <dbReference type="EC" id="3.2.1.67"/>
    </reaction>
</comment>
<comment type="function">
    <text evidence="11">Specific in hydrolyzing the terminal glycosidic bond of polygalacturonic acid and oligogalacturonates.</text>
</comment>
<protein>
    <recommendedName>
        <fullName evidence="12">galacturonan 1,4-alpha-galacturonidase</fullName>
        <ecNumber evidence="12">3.2.1.67</ecNumber>
    </recommendedName>
</protein>
<keyword evidence="3" id="KW-0964">Secreted</keyword>
<evidence type="ECO:0000256" key="4">
    <source>
        <dbReference type="ARBA" id="ARBA00022729"/>
    </source>
</evidence>
<keyword evidence="10" id="KW-0961">Cell wall biogenesis/degradation</keyword>
<evidence type="ECO:0000256" key="12">
    <source>
        <dbReference type="ARBA" id="ARBA00038933"/>
    </source>
</evidence>
<evidence type="ECO:0000256" key="15">
    <source>
        <dbReference type="RuleBase" id="RU361169"/>
    </source>
</evidence>
<keyword evidence="7" id="KW-1015">Disulfide bond</keyword>
<dbReference type="EC" id="3.2.1.67" evidence="12"/>
<evidence type="ECO:0000256" key="5">
    <source>
        <dbReference type="ARBA" id="ARBA00022737"/>
    </source>
</evidence>
<keyword evidence="18" id="KW-1185">Reference proteome</keyword>
<evidence type="ECO:0000256" key="14">
    <source>
        <dbReference type="PROSITE-ProRule" id="PRU10052"/>
    </source>
</evidence>
<evidence type="ECO:0000256" key="13">
    <source>
        <dbReference type="ARBA" id="ARBA00048766"/>
    </source>
</evidence>
<evidence type="ECO:0000256" key="7">
    <source>
        <dbReference type="ARBA" id="ARBA00023157"/>
    </source>
</evidence>
<dbReference type="Pfam" id="PF00295">
    <property type="entry name" value="Glyco_hydro_28"/>
    <property type="match status" value="2"/>
</dbReference>
<name>A0A421CZK3_9EURO</name>
<dbReference type="AlphaFoldDB" id="A0A421CZK3"/>
<evidence type="ECO:0000256" key="11">
    <source>
        <dbReference type="ARBA" id="ARBA00037312"/>
    </source>
</evidence>
<feature type="signal peptide" evidence="16">
    <location>
        <begin position="1"/>
        <end position="18"/>
    </location>
</feature>
<evidence type="ECO:0000256" key="3">
    <source>
        <dbReference type="ARBA" id="ARBA00022525"/>
    </source>
</evidence>
<evidence type="ECO:0000256" key="8">
    <source>
        <dbReference type="ARBA" id="ARBA00023180"/>
    </source>
</evidence>
<dbReference type="InterPro" id="IPR012334">
    <property type="entry name" value="Pectin_lyas_fold"/>
</dbReference>
<dbReference type="GO" id="GO:0071555">
    <property type="term" value="P:cell wall organization"/>
    <property type="evidence" value="ECO:0007669"/>
    <property type="project" value="UniProtKB-KW"/>
</dbReference>
<dbReference type="EMBL" id="NIDN02000159">
    <property type="protein sequence ID" value="RLL95287.1"/>
    <property type="molecule type" value="Genomic_DNA"/>
</dbReference>
<feature type="active site" evidence="14">
    <location>
        <position position="254"/>
    </location>
</feature>
<comment type="subcellular location">
    <subcellularLocation>
        <location evidence="1">Secreted</location>
    </subcellularLocation>
</comment>
<dbReference type="InterPro" id="IPR000743">
    <property type="entry name" value="Glyco_hydro_28"/>
</dbReference>
<dbReference type="GO" id="GO:0005975">
    <property type="term" value="P:carbohydrate metabolic process"/>
    <property type="evidence" value="ECO:0007669"/>
    <property type="project" value="InterPro"/>
</dbReference>
<keyword evidence="6 15" id="KW-0378">Hydrolase</keyword>
<dbReference type="SUPFAM" id="SSF51126">
    <property type="entry name" value="Pectin lyase-like"/>
    <property type="match status" value="1"/>
</dbReference>
<dbReference type="Proteomes" id="UP000215289">
    <property type="component" value="Unassembled WGS sequence"/>
</dbReference>
<evidence type="ECO:0000256" key="1">
    <source>
        <dbReference type="ARBA" id="ARBA00004613"/>
    </source>
</evidence>
<evidence type="ECO:0000256" key="16">
    <source>
        <dbReference type="SAM" id="SignalP"/>
    </source>
</evidence>
<gene>
    <name evidence="17" type="ORF">CFD26_101708</name>
</gene>
<sequence length="425" mass="46842">MRTLWLSILTLVMTSTSSVVDVGSRRPDIVCHPHQCPGGLPVFPERRRLCYVKNNGNGQDDSQHILSAIHECNYGGRVVFRKGVQYTIGTALDLTFMNNIDIDIQGYIQFTNDTTYWQEHSFQFIFQNATSFWLWGGKDVAVYGGGTIDGNGQTWYNLYAVDPLVNRPTLIGLEGLHNSVISNLNLRQSPTYHFFMANSTNVIIDNMNMNSVSSDSHPNANTDGIDLIALHFKIGFKPNSTNMLVQNMHCTGSHGISVGSLGQYPTQYDIIENIYVYNVSMVSALTGARVKVWPNTPSTEAADLQGGGGSGIVNQVTFDTFTVQDVDYAIELDQCYGQKNLTLCYEFPSPLKITNVVFKNFQGITSTKYEPDIATFACSSDTACSNIHASNINVWGPGGSLAYCQNVDELMLVGVNCTGPYKGFE</sequence>
<dbReference type="InterPro" id="IPR011050">
    <property type="entry name" value="Pectin_lyase_fold/virulence"/>
</dbReference>
<dbReference type="GO" id="GO:0005576">
    <property type="term" value="C:extracellular region"/>
    <property type="evidence" value="ECO:0007669"/>
    <property type="project" value="UniProtKB-SubCell"/>
</dbReference>
<dbReference type="Gene3D" id="2.160.20.10">
    <property type="entry name" value="Single-stranded right-handed beta-helix, Pectin lyase-like"/>
    <property type="match status" value="1"/>
</dbReference>
<dbReference type="STRING" id="1245748.A0A421CZK3"/>
<evidence type="ECO:0000256" key="2">
    <source>
        <dbReference type="ARBA" id="ARBA00008834"/>
    </source>
</evidence>
<comment type="caution">
    <text evidence="17">The sequence shown here is derived from an EMBL/GenBank/DDBJ whole genome shotgun (WGS) entry which is preliminary data.</text>
</comment>
<accession>A0A421CZK3</accession>
<dbReference type="PROSITE" id="PS00502">
    <property type="entry name" value="POLYGALACTURONASE"/>
    <property type="match status" value="1"/>
</dbReference>
<keyword evidence="5" id="KW-0677">Repeat</keyword>
<dbReference type="PANTHER" id="PTHR31736:SF14">
    <property type="entry name" value="EXOPOLYGALACTURONASE X-1-RELATED"/>
    <property type="match status" value="1"/>
</dbReference>